<dbReference type="SUPFAM" id="SSF56112">
    <property type="entry name" value="Protein kinase-like (PK-like)"/>
    <property type="match status" value="1"/>
</dbReference>
<dbReference type="RefSeq" id="WP_165978724.1">
    <property type="nucleotide sequence ID" value="NZ_SMKY01000582.1"/>
</dbReference>
<keyword evidence="5 9" id="KW-0418">Kinase</keyword>
<evidence type="ECO:0000256" key="1">
    <source>
        <dbReference type="ARBA" id="ARBA00012513"/>
    </source>
</evidence>
<dbReference type="InterPro" id="IPR000719">
    <property type="entry name" value="Prot_kinase_dom"/>
</dbReference>
<evidence type="ECO:0000256" key="4">
    <source>
        <dbReference type="ARBA" id="ARBA00022741"/>
    </source>
</evidence>
<feature type="domain" description="Protein kinase" evidence="8">
    <location>
        <begin position="7"/>
        <end position="83"/>
    </location>
</feature>
<dbReference type="Proteomes" id="UP000295578">
    <property type="component" value="Unassembled WGS sequence"/>
</dbReference>
<gene>
    <name evidence="9" type="ORF">E1293_46575</name>
</gene>
<dbReference type="EC" id="2.7.11.1" evidence="1"/>
<dbReference type="PANTHER" id="PTHR43289:SF6">
    <property type="entry name" value="SERINE_THREONINE-PROTEIN KINASE NEKL-3"/>
    <property type="match status" value="1"/>
</dbReference>
<evidence type="ECO:0000256" key="2">
    <source>
        <dbReference type="ARBA" id="ARBA00022527"/>
    </source>
</evidence>
<evidence type="ECO:0000259" key="8">
    <source>
        <dbReference type="PROSITE" id="PS50011"/>
    </source>
</evidence>
<organism evidence="9 10">
    <name type="scientific">Actinomadura darangshiensis</name>
    <dbReference type="NCBI Taxonomy" id="705336"/>
    <lineage>
        <taxon>Bacteria</taxon>
        <taxon>Bacillati</taxon>
        <taxon>Actinomycetota</taxon>
        <taxon>Actinomycetes</taxon>
        <taxon>Streptosporangiales</taxon>
        <taxon>Thermomonosporaceae</taxon>
        <taxon>Actinomadura</taxon>
    </lineage>
</organism>
<sequence length="83" mass="9549">MKIADRYARGTILGIGGMGQIWEGTDDRLNRRVAIKVIRPGLPDRSDARRRFYREARILARLRHPGIPALYDFGTHDDDLFIV</sequence>
<keyword evidence="4 7" id="KW-0547">Nucleotide-binding</keyword>
<dbReference type="PROSITE" id="PS50011">
    <property type="entry name" value="PROTEIN_KINASE_DOM"/>
    <property type="match status" value="1"/>
</dbReference>
<feature type="binding site" evidence="7">
    <location>
        <position position="36"/>
    </location>
    <ligand>
        <name>ATP</name>
        <dbReference type="ChEBI" id="CHEBI:30616"/>
    </ligand>
</feature>
<keyword evidence="6 7" id="KW-0067">ATP-binding</keyword>
<dbReference type="InterPro" id="IPR017441">
    <property type="entry name" value="Protein_kinase_ATP_BS"/>
</dbReference>
<dbReference type="EMBL" id="SMKY01000582">
    <property type="protein sequence ID" value="TDD59196.1"/>
    <property type="molecule type" value="Genomic_DNA"/>
</dbReference>
<evidence type="ECO:0000256" key="5">
    <source>
        <dbReference type="ARBA" id="ARBA00022777"/>
    </source>
</evidence>
<dbReference type="PROSITE" id="PS00107">
    <property type="entry name" value="PROTEIN_KINASE_ATP"/>
    <property type="match status" value="1"/>
</dbReference>
<evidence type="ECO:0000256" key="3">
    <source>
        <dbReference type="ARBA" id="ARBA00022679"/>
    </source>
</evidence>
<protein>
    <recommendedName>
        <fullName evidence="1">non-specific serine/threonine protein kinase</fullName>
        <ecNumber evidence="1">2.7.11.1</ecNumber>
    </recommendedName>
</protein>
<dbReference type="InterPro" id="IPR011009">
    <property type="entry name" value="Kinase-like_dom_sf"/>
</dbReference>
<evidence type="ECO:0000313" key="10">
    <source>
        <dbReference type="Proteomes" id="UP000295578"/>
    </source>
</evidence>
<dbReference type="GO" id="GO:0004674">
    <property type="term" value="F:protein serine/threonine kinase activity"/>
    <property type="evidence" value="ECO:0007669"/>
    <property type="project" value="UniProtKB-KW"/>
</dbReference>
<dbReference type="AlphaFoldDB" id="A0A4R4ZM61"/>
<reference evidence="9 10" key="1">
    <citation type="submission" date="2019-03" db="EMBL/GenBank/DDBJ databases">
        <title>Draft genome sequences of novel Actinobacteria.</title>
        <authorList>
            <person name="Sahin N."/>
            <person name="Ay H."/>
            <person name="Saygin H."/>
        </authorList>
    </citation>
    <scope>NUCLEOTIDE SEQUENCE [LARGE SCALE GENOMIC DNA]</scope>
    <source>
        <strain evidence="9 10">DSM 45941</strain>
    </source>
</reference>
<dbReference type="PANTHER" id="PTHR43289">
    <property type="entry name" value="MITOGEN-ACTIVATED PROTEIN KINASE KINASE KINASE 20-RELATED"/>
    <property type="match status" value="1"/>
</dbReference>
<dbReference type="Gene3D" id="3.30.200.20">
    <property type="entry name" value="Phosphorylase Kinase, domain 1"/>
    <property type="match status" value="1"/>
</dbReference>
<proteinExistence type="predicted"/>
<feature type="non-terminal residue" evidence="9">
    <location>
        <position position="83"/>
    </location>
</feature>
<dbReference type="GO" id="GO:0005524">
    <property type="term" value="F:ATP binding"/>
    <property type="evidence" value="ECO:0007669"/>
    <property type="project" value="UniProtKB-UniRule"/>
</dbReference>
<keyword evidence="3" id="KW-0808">Transferase</keyword>
<keyword evidence="2 9" id="KW-0723">Serine/threonine-protein kinase</keyword>
<dbReference type="Pfam" id="PF00069">
    <property type="entry name" value="Pkinase"/>
    <property type="match status" value="1"/>
</dbReference>
<keyword evidence="10" id="KW-1185">Reference proteome</keyword>
<evidence type="ECO:0000256" key="6">
    <source>
        <dbReference type="ARBA" id="ARBA00022840"/>
    </source>
</evidence>
<name>A0A4R4ZM61_9ACTN</name>
<evidence type="ECO:0000256" key="7">
    <source>
        <dbReference type="PROSITE-ProRule" id="PRU10141"/>
    </source>
</evidence>
<evidence type="ECO:0000313" key="9">
    <source>
        <dbReference type="EMBL" id="TDD59196.1"/>
    </source>
</evidence>
<comment type="caution">
    <text evidence="9">The sequence shown here is derived from an EMBL/GenBank/DDBJ whole genome shotgun (WGS) entry which is preliminary data.</text>
</comment>
<accession>A0A4R4ZM61</accession>